<accession>A0ABZ0HMB6</accession>
<dbReference type="RefSeq" id="WP_407337870.1">
    <property type="nucleotide sequence ID" value="NZ_CP136862.1"/>
</dbReference>
<reference evidence="3 4" key="1">
    <citation type="submission" date="2023-10" db="EMBL/GenBank/DDBJ databases">
        <title>Novel methanotroph of the genus Methylocapsa from a subarctic wetland.</title>
        <authorList>
            <person name="Belova S.E."/>
            <person name="Oshkin I.Y."/>
            <person name="Miroshnikov K."/>
            <person name="Dedysh S.N."/>
        </authorList>
    </citation>
    <scope>NUCLEOTIDE SEQUENCE [LARGE SCALE GENOMIC DNA]</scope>
    <source>
        <strain evidence="3 4">RX1</strain>
    </source>
</reference>
<dbReference type="Pfam" id="PF00561">
    <property type="entry name" value="Abhydrolase_1"/>
    <property type="match status" value="1"/>
</dbReference>
<evidence type="ECO:0000259" key="2">
    <source>
        <dbReference type="Pfam" id="PF00561"/>
    </source>
</evidence>
<evidence type="ECO:0000256" key="1">
    <source>
        <dbReference type="ARBA" id="ARBA00022801"/>
    </source>
</evidence>
<keyword evidence="4" id="KW-1185">Reference proteome</keyword>
<dbReference type="InterPro" id="IPR029058">
    <property type="entry name" value="AB_hydrolase_fold"/>
</dbReference>
<dbReference type="PRINTS" id="PR00111">
    <property type="entry name" value="ABHYDROLASE"/>
</dbReference>
<dbReference type="PANTHER" id="PTHR43329">
    <property type="entry name" value="EPOXIDE HYDROLASE"/>
    <property type="match status" value="1"/>
</dbReference>
<keyword evidence="1 3" id="KW-0378">Hydrolase</keyword>
<name>A0ABZ0HMB6_9HYPH</name>
<evidence type="ECO:0000313" key="3">
    <source>
        <dbReference type="EMBL" id="WOJ88434.1"/>
    </source>
</evidence>
<dbReference type="SUPFAM" id="SSF53474">
    <property type="entry name" value="alpha/beta-Hydrolases"/>
    <property type="match status" value="1"/>
</dbReference>
<dbReference type="InterPro" id="IPR000639">
    <property type="entry name" value="Epox_hydrolase-like"/>
</dbReference>
<dbReference type="Proteomes" id="UP001626536">
    <property type="component" value="Chromosome"/>
</dbReference>
<proteinExistence type="predicted"/>
<dbReference type="Gene3D" id="3.40.50.1820">
    <property type="entry name" value="alpha/beta hydrolase"/>
    <property type="match status" value="1"/>
</dbReference>
<gene>
    <name evidence="3" type="ORF">RZS28_11395</name>
</gene>
<sequence length="286" mass="32288">MPVDTTLSHNVAEVGDVRLHYARGGRGEPVLLVHGWPQTWFSWRHVIPRLIEAGHDVIAVDMRGAGDSSRPKTGYDSDTVAADLHAMVQYLDIPRIRLVGHDNGGRVAYAYAANYRDEVESLVFLESKVLGVESDDDAQKEYWHFGFHQEADLPDLLLAGREREYLSFFYKRYAFDPRAITGEEIDEYVRCYASLGGMRAGFEYYRAFPESARQSRELVKTKLTIPVLAYGGSHCMGEIPLRSMQRVAQYVEGGIIPQCGHWIPDEKPEWLAERIIAFHGAASSKP</sequence>
<dbReference type="InterPro" id="IPR000073">
    <property type="entry name" value="AB_hydrolase_1"/>
</dbReference>
<organism evidence="3 4">
    <name type="scientific">Methylocapsa polymorpha</name>
    <dbReference type="NCBI Taxonomy" id="3080828"/>
    <lineage>
        <taxon>Bacteria</taxon>
        <taxon>Pseudomonadati</taxon>
        <taxon>Pseudomonadota</taxon>
        <taxon>Alphaproteobacteria</taxon>
        <taxon>Hyphomicrobiales</taxon>
        <taxon>Beijerinckiaceae</taxon>
        <taxon>Methylocapsa</taxon>
    </lineage>
</organism>
<protein>
    <submittedName>
        <fullName evidence="3">Alpha/beta hydrolase</fullName>
    </submittedName>
</protein>
<dbReference type="GO" id="GO:0016787">
    <property type="term" value="F:hydrolase activity"/>
    <property type="evidence" value="ECO:0007669"/>
    <property type="project" value="UniProtKB-KW"/>
</dbReference>
<evidence type="ECO:0000313" key="4">
    <source>
        <dbReference type="Proteomes" id="UP001626536"/>
    </source>
</evidence>
<dbReference type="PRINTS" id="PR00412">
    <property type="entry name" value="EPOXHYDRLASE"/>
</dbReference>
<feature type="domain" description="AB hydrolase-1" evidence="2">
    <location>
        <begin position="29"/>
        <end position="268"/>
    </location>
</feature>
<dbReference type="EMBL" id="CP136862">
    <property type="protein sequence ID" value="WOJ88434.1"/>
    <property type="molecule type" value="Genomic_DNA"/>
</dbReference>